<proteinExistence type="predicted"/>
<gene>
    <name evidence="2" type="ORF">APUU_20023A</name>
</gene>
<dbReference type="OrthoDB" id="2107640at2759"/>
<sequence>MADLLFPTLHQRLKSQPKALYAAVLTDVARAASDSIEALTSFRALLLDSPNGTSSPGLMAFDAHVGDTGCHLRAGMFLEVYRLHRNAPSSWIDQTVHRLRKTQEKAQQICAALTQQSARPQSVGLSGKDLPLPKLFRAVDWEEFSSAEPSNIPYLLKDVGGPRRSFEGDSSKSVSWSSTSSTKSRSTSPSSTGSEIPLPFETRWTPDNITILVRLVVYSFVLSKYKSFSSVNNTVVARLCPEDTAEAGYALMEGFWDFDHSDYRKARVERFSQELRALQVWISDLSSAWLHSVAMRCSPGGMDRLLARTTLKSGKGLTVTPCFVGYLLLRHEWAQGHFPIVMVDRYFCSHGWHFNVFIAHLKAEDTSDEGFQRQVEWHIQPVSISELLSSSWRSQPHTVAMGNSISGGIDDYRARLSDADKECPHINDGSCCLENAQHVHDFTHANHDRLALSFFGAHKSYPFQLDDQDETEFVGSHMDDAFPRMRGEWIGAASEVGRRGGGHESLRIFGWQHVFVESPENVGRRVQEWLRDGNLMPLSA</sequence>
<evidence type="ECO:0000313" key="2">
    <source>
        <dbReference type="EMBL" id="BCS19591.1"/>
    </source>
</evidence>
<evidence type="ECO:0000313" key="3">
    <source>
        <dbReference type="Proteomes" id="UP000654913"/>
    </source>
</evidence>
<evidence type="ECO:0000256" key="1">
    <source>
        <dbReference type="SAM" id="MobiDB-lite"/>
    </source>
</evidence>
<reference evidence="2" key="2">
    <citation type="submission" date="2021-02" db="EMBL/GenBank/DDBJ databases">
        <title>Aspergillus puulaauensis MK2 genome sequence.</title>
        <authorList>
            <person name="Futagami T."/>
            <person name="Mori K."/>
            <person name="Kadooka C."/>
            <person name="Tanaka T."/>
        </authorList>
    </citation>
    <scope>NUCLEOTIDE SEQUENCE</scope>
    <source>
        <strain evidence="2">MK2</strain>
    </source>
</reference>
<dbReference type="KEGG" id="apuu:APUU_20023A"/>
<dbReference type="EMBL" id="AP024444">
    <property type="protein sequence ID" value="BCS19591.1"/>
    <property type="molecule type" value="Genomic_DNA"/>
</dbReference>
<dbReference type="RefSeq" id="XP_041551785.1">
    <property type="nucleotide sequence ID" value="XM_041698618.1"/>
</dbReference>
<dbReference type="Proteomes" id="UP000654913">
    <property type="component" value="Chromosome 2"/>
</dbReference>
<name>A0A7R7XDT9_9EURO</name>
<organism evidence="2 3">
    <name type="scientific">Aspergillus puulaauensis</name>
    <dbReference type="NCBI Taxonomy" id="1220207"/>
    <lineage>
        <taxon>Eukaryota</taxon>
        <taxon>Fungi</taxon>
        <taxon>Dikarya</taxon>
        <taxon>Ascomycota</taxon>
        <taxon>Pezizomycotina</taxon>
        <taxon>Eurotiomycetes</taxon>
        <taxon>Eurotiomycetidae</taxon>
        <taxon>Eurotiales</taxon>
        <taxon>Aspergillaceae</taxon>
        <taxon>Aspergillus</taxon>
    </lineage>
</organism>
<feature type="compositionally biased region" description="Low complexity" evidence="1">
    <location>
        <begin position="171"/>
        <end position="194"/>
    </location>
</feature>
<feature type="region of interest" description="Disordered" evidence="1">
    <location>
        <begin position="163"/>
        <end position="197"/>
    </location>
</feature>
<reference evidence="2" key="1">
    <citation type="submission" date="2021-01" db="EMBL/GenBank/DDBJ databases">
        <authorList>
            <consortium name="Aspergillus puulaauensis MK2 genome sequencing consortium"/>
            <person name="Kazuki M."/>
            <person name="Futagami T."/>
        </authorList>
    </citation>
    <scope>NUCLEOTIDE SEQUENCE</scope>
    <source>
        <strain evidence="2">MK2</strain>
    </source>
</reference>
<dbReference type="GeneID" id="64969596"/>
<keyword evidence="3" id="KW-1185">Reference proteome</keyword>
<dbReference type="AlphaFoldDB" id="A0A7R7XDT9"/>
<protein>
    <submittedName>
        <fullName evidence="2">Uncharacterized protein</fullName>
    </submittedName>
</protein>
<accession>A0A7R7XDT9</accession>